<dbReference type="GO" id="GO:0005829">
    <property type="term" value="C:cytosol"/>
    <property type="evidence" value="ECO:0007669"/>
    <property type="project" value="UniProtKB-ARBA"/>
</dbReference>
<dbReference type="PANTHER" id="PTHR12262">
    <property type="entry name" value="CCR4-NOT TRANSCRIPTION COMPLEX SUBUNIT 9"/>
    <property type="match status" value="1"/>
</dbReference>
<comment type="similarity">
    <text evidence="3">Belongs to the CNOT9 family.</text>
</comment>
<dbReference type="SUPFAM" id="SSF48371">
    <property type="entry name" value="ARM repeat"/>
    <property type="match status" value="1"/>
</dbReference>
<dbReference type="AlphaFoldDB" id="A0A2J7PDY7"/>
<sequence>MSSQQSPANLQSSVDRDKIYQWIIELSNPETRENALLELSKKREVVPDLAPMLWHSFGTIAALLQEIVNIYPAINPATLTAHQSNRVCNALALLQCVASHPETRSAFLQAHVPLFLYPFLHTVSKTRPFEYLRLTSLGVIGALVKTDEQEVITFLLTTEIIPLCLRIMESGSELSKTVATFILQKILLDDSGLSYICQTYDRFSHVAMILGKMVLSLAKDPSARLLKHVVRCYLRLSDNPRAREALRQCLPDQLRDATFANCLQDDKSTKHWLSQLLKNLETGPVTVGDPRSVGISPLAPQ</sequence>
<evidence type="ECO:0000256" key="10">
    <source>
        <dbReference type="ARBA" id="ARBA00023159"/>
    </source>
</evidence>
<reference evidence="14 15" key="1">
    <citation type="submission" date="2017-12" db="EMBL/GenBank/DDBJ databases">
        <title>Hemimetabolous genomes reveal molecular basis of termite eusociality.</title>
        <authorList>
            <person name="Harrison M.C."/>
            <person name="Jongepier E."/>
            <person name="Robertson H.M."/>
            <person name="Arning N."/>
            <person name="Bitard-Feildel T."/>
            <person name="Chao H."/>
            <person name="Childers C.P."/>
            <person name="Dinh H."/>
            <person name="Doddapaneni H."/>
            <person name="Dugan S."/>
            <person name="Gowin J."/>
            <person name="Greiner C."/>
            <person name="Han Y."/>
            <person name="Hu H."/>
            <person name="Hughes D.S.T."/>
            <person name="Huylmans A.-K."/>
            <person name="Kemena C."/>
            <person name="Kremer L.P.M."/>
            <person name="Lee S.L."/>
            <person name="Lopez-Ezquerra A."/>
            <person name="Mallet L."/>
            <person name="Monroy-Kuhn J.M."/>
            <person name="Moser A."/>
            <person name="Murali S.C."/>
            <person name="Muzny D.M."/>
            <person name="Otani S."/>
            <person name="Piulachs M.-D."/>
            <person name="Poelchau M."/>
            <person name="Qu J."/>
            <person name="Schaub F."/>
            <person name="Wada-Katsumata A."/>
            <person name="Worley K.C."/>
            <person name="Xie Q."/>
            <person name="Ylla G."/>
            <person name="Poulsen M."/>
            <person name="Gibbs R.A."/>
            <person name="Schal C."/>
            <person name="Richards S."/>
            <person name="Belles X."/>
            <person name="Korb J."/>
            <person name="Bornberg-Bauer E."/>
        </authorList>
    </citation>
    <scope>NUCLEOTIDE SEQUENCE [LARGE SCALE GENOMIC DNA]</scope>
    <source>
        <tissue evidence="14">Whole body</tissue>
    </source>
</reference>
<dbReference type="InterPro" id="IPR016024">
    <property type="entry name" value="ARM-type_fold"/>
</dbReference>
<evidence type="ECO:0000256" key="5">
    <source>
        <dbReference type="ARBA" id="ARBA00022490"/>
    </source>
</evidence>
<dbReference type="STRING" id="105785.A0A2J7PDY7"/>
<accession>A0A2J7PDY7</accession>
<dbReference type="InterPro" id="IPR007216">
    <property type="entry name" value="CNOT9"/>
</dbReference>
<evidence type="ECO:0000313" key="14">
    <source>
        <dbReference type="EMBL" id="PNF14545.1"/>
    </source>
</evidence>
<comment type="caution">
    <text evidence="14">The sequence shown here is derived from an EMBL/GenBank/DDBJ whole genome shotgun (WGS) entry which is preliminary data.</text>
</comment>
<dbReference type="GO" id="GO:0030014">
    <property type="term" value="C:CCR4-NOT complex"/>
    <property type="evidence" value="ECO:0007669"/>
    <property type="project" value="InterPro"/>
</dbReference>
<keyword evidence="11" id="KW-0804">Transcription</keyword>
<comment type="subcellular location">
    <subcellularLocation>
        <location evidence="2">Cytoplasm</location>
        <location evidence="2">P-body</location>
    </subcellularLocation>
    <subcellularLocation>
        <location evidence="1">Nucleus</location>
    </subcellularLocation>
</comment>
<evidence type="ECO:0000256" key="4">
    <source>
        <dbReference type="ARBA" id="ARBA00014171"/>
    </source>
</evidence>
<dbReference type="GO" id="GO:0006402">
    <property type="term" value="P:mRNA catabolic process"/>
    <property type="evidence" value="ECO:0007669"/>
    <property type="project" value="InterPro"/>
</dbReference>
<evidence type="ECO:0000256" key="9">
    <source>
        <dbReference type="ARBA" id="ARBA00023158"/>
    </source>
</evidence>
<evidence type="ECO:0000256" key="7">
    <source>
        <dbReference type="ARBA" id="ARBA00022845"/>
    </source>
</evidence>
<dbReference type="EMBL" id="NEVH01026122">
    <property type="protein sequence ID" value="PNF14544.1"/>
    <property type="molecule type" value="Genomic_DNA"/>
</dbReference>
<dbReference type="GO" id="GO:0006417">
    <property type="term" value="P:regulation of translation"/>
    <property type="evidence" value="ECO:0007669"/>
    <property type="project" value="UniProtKB-KW"/>
</dbReference>
<protein>
    <recommendedName>
        <fullName evidence="4">CCR4-NOT transcription complex subunit 9</fullName>
    </recommendedName>
    <alternativeName>
        <fullName evidence="13">Cell differentiation protein RQCD1 homolog</fullName>
    </alternativeName>
</protein>
<dbReference type="InParanoid" id="A0A2J7PDY7"/>
<keyword evidence="12" id="KW-0539">Nucleus</keyword>
<evidence type="ECO:0000313" key="15">
    <source>
        <dbReference type="Proteomes" id="UP000235965"/>
    </source>
</evidence>
<keyword evidence="10" id="KW-0010">Activator</keyword>
<dbReference type="EMBL" id="NEVH01026122">
    <property type="protein sequence ID" value="PNF14545.1"/>
    <property type="molecule type" value="Genomic_DNA"/>
</dbReference>
<dbReference type="GO" id="GO:0000932">
    <property type="term" value="C:P-body"/>
    <property type="evidence" value="ECO:0007669"/>
    <property type="project" value="UniProtKB-SubCell"/>
</dbReference>
<name>A0A2J7PDY7_9NEOP</name>
<keyword evidence="15" id="KW-1185">Reference proteome</keyword>
<evidence type="ECO:0000256" key="6">
    <source>
        <dbReference type="ARBA" id="ARBA00022491"/>
    </source>
</evidence>
<keyword evidence="9" id="KW-0943">RNA-mediated gene silencing</keyword>
<dbReference type="GO" id="GO:0031047">
    <property type="term" value="P:regulatory ncRNA-mediated gene silencing"/>
    <property type="evidence" value="ECO:0007669"/>
    <property type="project" value="UniProtKB-KW"/>
</dbReference>
<dbReference type="Pfam" id="PF04078">
    <property type="entry name" value="Rcd1"/>
    <property type="match status" value="1"/>
</dbReference>
<evidence type="ECO:0000256" key="12">
    <source>
        <dbReference type="ARBA" id="ARBA00023242"/>
    </source>
</evidence>
<keyword evidence="5" id="KW-0963">Cytoplasm</keyword>
<dbReference type="OrthoDB" id="1183224at2759"/>
<evidence type="ECO:0000256" key="13">
    <source>
        <dbReference type="ARBA" id="ARBA00030283"/>
    </source>
</evidence>
<dbReference type="Proteomes" id="UP000235965">
    <property type="component" value="Unassembled WGS sequence"/>
</dbReference>
<dbReference type="FunFam" id="1.25.10.10:FF:000037">
    <property type="entry name" value="CCR4-NOT transcription complex subunit 9"/>
    <property type="match status" value="1"/>
</dbReference>
<dbReference type="InterPro" id="IPR011989">
    <property type="entry name" value="ARM-like"/>
</dbReference>
<keyword evidence="6" id="KW-0678">Repressor</keyword>
<gene>
    <name evidence="14" type="primary">CNOT9_1</name>
    <name evidence="14" type="ORF">B7P43_G15033</name>
</gene>
<evidence type="ECO:0000256" key="11">
    <source>
        <dbReference type="ARBA" id="ARBA00023163"/>
    </source>
</evidence>
<evidence type="ECO:0000256" key="1">
    <source>
        <dbReference type="ARBA" id="ARBA00004123"/>
    </source>
</evidence>
<organism evidence="14 15">
    <name type="scientific">Cryptotermes secundus</name>
    <dbReference type="NCBI Taxonomy" id="105785"/>
    <lineage>
        <taxon>Eukaryota</taxon>
        <taxon>Metazoa</taxon>
        <taxon>Ecdysozoa</taxon>
        <taxon>Arthropoda</taxon>
        <taxon>Hexapoda</taxon>
        <taxon>Insecta</taxon>
        <taxon>Pterygota</taxon>
        <taxon>Neoptera</taxon>
        <taxon>Polyneoptera</taxon>
        <taxon>Dictyoptera</taxon>
        <taxon>Blattodea</taxon>
        <taxon>Blattoidea</taxon>
        <taxon>Termitoidae</taxon>
        <taxon>Kalotermitidae</taxon>
        <taxon>Cryptotermitinae</taxon>
        <taxon>Cryptotermes</taxon>
    </lineage>
</organism>
<evidence type="ECO:0000256" key="8">
    <source>
        <dbReference type="ARBA" id="ARBA00023015"/>
    </source>
</evidence>
<keyword evidence="7" id="KW-0810">Translation regulation</keyword>
<dbReference type="Gene3D" id="1.25.10.10">
    <property type="entry name" value="Leucine-rich Repeat Variant"/>
    <property type="match status" value="1"/>
</dbReference>
<evidence type="ECO:0000256" key="2">
    <source>
        <dbReference type="ARBA" id="ARBA00004201"/>
    </source>
</evidence>
<dbReference type="FunCoup" id="A0A2J7PDY7">
    <property type="interactions" value="1370"/>
</dbReference>
<evidence type="ECO:0000256" key="3">
    <source>
        <dbReference type="ARBA" id="ARBA00006385"/>
    </source>
</evidence>
<dbReference type="GO" id="GO:0005634">
    <property type="term" value="C:nucleus"/>
    <property type="evidence" value="ECO:0007669"/>
    <property type="project" value="UniProtKB-SubCell"/>
</dbReference>
<proteinExistence type="inferred from homology"/>
<keyword evidence="8" id="KW-0805">Transcription regulation</keyword>